<evidence type="ECO:0000313" key="1">
    <source>
        <dbReference type="EMBL" id="AYV86193.1"/>
    </source>
</evidence>
<feature type="non-terminal residue" evidence="1">
    <location>
        <position position="42"/>
    </location>
</feature>
<protein>
    <submittedName>
        <fullName evidence="1">Uncharacterized protein</fullName>
    </submittedName>
</protein>
<organism evidence="1">
    <name type="scientific">Solumvirus sp</name>
    <dbReference type="NCBI Taxonomy" id="2487773"/>
    <lineage>
        <taxon>Viruses</taxon>
        <taxon>Pithoviruses</taxon>
    </lineage>
</organism>
<gene>
    <name evidence="1" type="ORF">Solumvirus1_68</name>
</gene>
<proteinExistence type="predicted"/>
<accession>A0A3G5AJN5</accession>
<sequence length="42" mass="4996">MDIWALGILFCRSLLDKMPKIIYNNKSYDYVEFLVANEKKDP</sequence>
<reference evidence="1" key="1">
    <citation type="submission" date="2018-10" db="EMBL/GenBank/DDBJ databases">
        <title>Hidden diversity of soil giant viruses.</title>
        <authorList>
            <person name="Schulz F."/>
            <person name="Alteio L."/>
            <person name="Goudeau D."/>
            <person name="Ryan E.M."/>
            <person name="Malmstrom R.R."/>
            <person name="Blanchard J."/>
            <person name="Woyke T."/>
        </authorList>
    </citation>
    <scope>NUCLEOTIDE SEQUENCE</scope>
    <source>
        <strain evidence="1">SMV1</strain>
    </source>
</reference>
<name>A0A3G5AJN5_9VIRU</name>
<dbReference type="EMBL" id="MK072498">
    <property type="protein sequence ID" value="AYV86193.1"/>
    <property type="molecule type" value="Genomic_DNA"/>
</dbReference>